<evidence type="ECO:0000259" key="1">
    <source>
        <dbReference type="Pfam" id="PF05943"/>
    </source>
</evidence>
<organism evidence="3 4">
    <name type="scientific">Photobacterium aphoticum</name>
    <dbReference type="NCBI Taxonomy" id="754436"/>
    <lineage>
        <taxon>Bacteria</taxon>
        <taxon>Pseudomonadati</taxon>
        <taxon>Pseudomonadota</taxon>
        <taxon>Gammaproteobacteria</taxon>
        <taxon>Vibrionales</taxon>
        <taxon>Vibrionaceae</taxon>
        <taxon>Photobacterium</taxon>
    </lineage>
</organism>
<proteinExistence type="predicted"/>
<sequence>MQSTLHFIDTEQLADDSSVGHEDAWYINTDIIDEFLALSDDLWALRLWLEKERDFCWSSCSKDSIQLILLRAISMIDQRVNAQINAILHHDDFQKLEASWRGLGYLTEQMSEFDNELTCKIKVLNLSWAELSRDIGRAIDFDQSDLFRFVYNNELNMPGGEPFGLLVGDYYVSHKPQAGMFNNDIDTLKGISNTAAAAFAPFITGTDPSFFGVDNFSDLAQVNDIQAQFSQIEYQKWRSLRKMEDARFLGLTLPHVLMRTPYEQDGSRNERFYFKEIIAEPQRDLLWGNAAYGFAAVALRAFTESGWFSQIRGLQPGQFKRGLVFNLPIASYKTSRRTRQSKPSVNLQVGDRLEKQLSDSGFIPVSPVPYSDYLVFFSNASVNLPKHYDVLGAQVNARLSSMLQYILCVSRFAHYVKVMGREKVGSHSTAESIEREFQQWILQYTTAMEDASDDVRSRYPLNEGRIQVKEKAGQPGHYYSIIHLRPHFQLDQMVSSIRLITELSSQNS</sequence>
<dbReference type="InterPro" id="IPR010269">
    <property type="entry name" value="T6SS_TssC-like"/>
</dbReference>
<dbReference type="RefSeq" id="WP_053062944.1">
    <property type="nucleotide sequence ID" value="NZ_BMYC01000014.1"/>
</dbReference>
<dbReference type="InterPro" id="IPR044032">
    <property type="entry name" value="TssC1_C"/>
</dbReference>
<dbReference type="PANTHER" id="PTHR35565:SF3">
    <property type="entry name" value="TYPE VI SECRETION SYSTEM SHEATH PROTEIN TSSC1"/>
    <property type="match status" value="1"/>
</dbReference>
<protein>
    <submittedName>
        <fullName evidence="3">Uncharacterized protein ImpD</fullName>
    </submittedName>
</protein>
<dbReference type="Pfam" id="PF05943">
    <property type="entry name" value="VipB"/>
    <property type="match status" value="1"/>
</dbReference>
<dbReference type="NCBIfam" id="TIGR03355">
    <property type="entry name" value="VI_chp_2"/>
    <property type="match status" value="1"/>
</dbReference>
<reference evidence="3 4" key="1">
    <citation type="journal article" date="2014" name="Genome Announc.">
        <title>Draft Genome Sequences of Two Vibrionaceae Species, Vibrio ponticus C121 and Photobacterium aphoticum C119, Isolated as Coral Reef Microbiota.</title>
        <authorList>
            <person name="Al-saari N."/>
            <person name="Meirelles P.M."/>
            <person name="Mino S."/>
            <person name="Suda W."/>
            <person name="Oshima K."/>
            <person name="Hattori M."/>
            <person name="Ohkuma M."/>
            <person name="Thompson F.L."/>
            <person name="Gomez-Gil B."/>
            <person name="Sawabe T."/>
            <person name="Sawabe T."/>
        </authorList>
    </citation>
    <scope>NUCLEOTIDE SEQUENCE [LARGE SCALE GENOMIC DNA]</scope>
    <source>
        <strain evidence="3 4">JCM 19237</strain>
    </source>
</reference>
<feature type="domain" description="TssC1 C-terminal" evidence="2">
    <location>
        <begin position="393"/>
        <end position="503"/>
    </location>
</feature>
<evidence type="ECO:0000313" key="3">
    <source>
        <dbReference type="EMBL" id="GAL04537.1"/>
    </source>
</evidence>
<dbReference type="InterPro" id="IPR044031">
    <property type="entry name" value="TssC1_N"/>
</dbReference>
<dbReference type="OrthoDB" id="9764000at2"/>
<comment type="caution">
    <text evidence="3">The sequence shown here is derived from an EMBL/GenBank/DDBJ whole genome shotgun (WGS) entry which is preliminary data.</text>
</comment>
<dbReference type="eggNOG" id="COG3517">
    <property type="taxonomic scope" value="Bacteria"/>
</dbReference>
<dbReference type="STRING" id="754436.JCM19237_1209"/>
<gene>
    <name evidence="3" type="ORF">JCM19237_1209</name>
</gene>
<dbReference type="EMBL" id="BBMN01000004">
    <property type="protein sequence ID" value="GAL04537.1"/>
    <property type="molecule type" value="Genomic_DNA"/>
</dbReference>
<evidence type="ECO:0000259" key="2">
    <source>
        <dbReference type="Pfam" id="PF18945"/>
    </source>
</evidence>
<dbReference type="AlphaFoldDB" id="A0A090RAE7"/>
<evidence type="ECO:0000313" key="4">
    <source>
        <dbReference type="Proteomes" id="UP000029227"/>
    </source>
</evidence>
<dbReference type="Pfam" id="PF18945">
    <property type="entry name" value="VipB_2"/>
    <property type="match status" value="1"/>
</dbReference>
<dbReference type="Proteomes" id="UP000029227">
    <property type="component" value="Unassembled WGS sequence"/>
</dbReference>
<dbReference type="PANTHER" id="PTHR35565">
    <property type="entry name" value="CYTOPLASMIC PROTEIN-RELATED"/>
    <property type="match status" value="1"/>
</dbReference>
<name>A0A090RAE7_9GAMM</name>
<feature type="domain" description="TssC1 N-terminal" evidence="1">
    <location>
        <begin position="71"/>
        <end position="383"/>
    </location>
</feature>
<accession>A0A090RAE7</accession>